<evidence type="ECO:0000256" key="4">
    <source>
        <dbReference type="ARBA" id="ARBA00023040"/>
    </source>
</evidence>
<comment type="caution">
    <text evidence="11">The sequence shown here is derived from an EMBL/GenBank/DDBJ whole genome shotgun (WGS) entry which is preliminary data.</text>
</comment>
<dbReference type="InterPro" id="IPR000276">
    <property type="entry name" value="GPCR_Rhodpsn"/>
</dbReference>
<comment type="subcellular location">
    <subcellularLocation>
        <location evidence="1">Membrane</location>
        <topology evidence="1">Multi-pass membrane protein</topology>
    </subcellularLocation>
</comment>
<evidence type="ECO:0000256" key="6">
    <source>
        <dbReference type="ARBA" id="ARBA00023170"/>
    </source>
</evidence>
<evidence type="ECO:0000256" key="9">
    <source>
        <dbReference type="SAM" id="Phobius"/>
    </source>
</evidence>
<dbReference type="Pfam" id="PF00001">
    <property type="entry name" value="7tm_1"/>
    <property type="match status" value="1"/>
</dbReference>
<feature type="region of interest" description="Disordered" evidence="8">
    <location>
        <begin position="362"/>
        <end position="393"/>
    </location>
</feature>
<feature type="compositionally biased region" description="Polar residues" evidence="8">
    <location>
        <begin position="364"/>
        <end position="375"/>
    </location>
</feature>
<dbReference type="InterPro" id="IPR017452">
    <property type="entry name" value="GPCR_Rhodpsn_7TM"/>
</dbReference>
<dbReference type="Gene3D" id="1.20.1070.10">
    <property type="entry name" value="Rhodopsin 7-helix transmembrane proteins"/>
    <property type="match status" value="1"/>
</dbReference>
<dbReference type="STRING" id="400727.A0A2T7PFC7"/>
<feature type="transmembrane region" description="Helical" evidence="9">
    <location>
        <begin position="278"/>
        <end position="302"/>
    </location>
</feature>
<dbReference type="PROSITE" id="PS50262">
    <property type="entry name" value="G_PROTEIN_RECEP_F1_2"/>
    <property type="match status" value="1"/>
</dbReference>
<protein>
    <recommendedName>
        <fullName evidence="10">G-protein coupled receptors family 1 profile domain-containing protein</fullName>
    </recommendedName>
</protein>
<dbReference type="PRINTS" id="PR00237">
    <property type="entry name" value="GPCRRHODOPSN"/>
</dbReference>
<keyword evidence="3 9" id="KW-1133">Transmembrane helix</keyword>
<dbReference type="OrthoDB" id="10053542at2759"/>
<dbReference type="AlphaFoldDB" id="A0A2T7PFC7"/>
<feature type="transmembrane region" description="Helical" evidence="9">
    <location>
        <begin position="213"/>
        <end position="232"/>
    </location>
</feature>
<keyword evidence="5 9" id="KW-0472">Membrane</keyword>
<organism evidence="11 12">
    <name type="scientific">Pomacea canaliculata</name>
    <name type="common">Golden apple snail</name>
    <dbReference type="NCBI Taxonomy" id="400727"/>
    <lineage>
        <taxon>Eukaryota</taxon>
        <taxon>Metazoa</taxon>
        <taxon>Spiralia</taxon>
        <taxon>Lophotrochozoa</taxon>
        <taxon>Mollusca</taxon>
        <taxon>Gastropoda</taxon>
        <taxon>Caenogastropoda</taxon>
        <taxon>Architaenioglossa</taxon>
        <taxon>Ampullarioidea</taxon>
        <taxon>Ampullariidae</taxon>
        <taxon>Pomacea</taxon>
    </lineage>
</organism>
<feature type="transmembrane region" description="Helical" evidence="9">
    <location>
        <begin position="82"/>
        <end position="103"/>
    </location>
</feature>
<gene>
    <name evidence="11" type="ORF">C0Q70_07545</name>
</gene>
<evidence type="ECO:0000256" key="1">
    <source>
        <dbReference type="ARBA" id="ARBA00004141"/>
    </source>
</evidence>
<evidence type="ECO:0000256" key="5">
    <source>
        <dbReference type="ARBA" id="ARBA00023136"/>
    </source>
</evidence>
<keyword evidence="12" id="KW-1185">Reference proteome</keyword>
<evidence type="ECO:0000256" key="7">
    <source>
        <dbReference type="ARBA" id="ARBA00023224"/>
    </source>
</evidence>
<evidence type="ECO:0000313" key="12">
    <source>
        <dbReference type="Proteomes" id="UP000245119"/>
    </source>
</evidence>
<keyword evidence="7" id="KW-0807">Transducer</keyword>
<sequence>MSLQMLNNSAENGAVFVTSTSGLVQNLSLDEHQLLQDINDRRATLLLPAIIMTVLLMLIGLLGNPLALYIYGWRWPPSSTKYFLVCLAVIDLMNCLITMPTEILVMRQFYLFESDALCKVSRFTTYVMNNATSAIFIAIAIDRYVRICHPHSKPFSARKAKVACAVGLLIGLAVSWPALVLYGKITVQVYVRQHPPLVVRGAMCMINSDMEKYTLAFFAYLCTAVLLCTLILKSSSSSSPSLPLKVPQVPDTPDEETVPGCNVNNFSLRCKKWRPPKATLMLFLITVVFVVSFLPFLIITIIRQHRGARFYTSLTTNELLMVNIFLRSYLVNNCANPIVYGLCNARFRDECKRLWDRALRRSKSTNQSSRQNSVRSKSHCETPKRERKFLPDG</sequence>
<dbReference type="SUPFAM" id="SSF81321">
    <property type="entry name" value="Family A G protein-coupled receptor-like"/>
    <property type="match status" value="1"/>
</dbReference>
<feature type="compositionally biased region" description="Basic and acidic residues" evidence="8">
    <location>
        <begin position="378"/>
        <end position="393"/>
    </location>
</feature>
<keyword evidence="4" id="KW-0297">G-protein coupled receptor</keyword>
<evidence type="ECO:0000256" key="3">
    <source>
        <dbReference type="ARBA" id="ARBA00022989"/>
    </source>
</evidence>
<dbReference type="GO" id="GO:0004930">
    <property type="term" value="F:G protein-coupled receptor activity"/>
    <property type="evidence" value="ECO:0007669"/>
    <property type="project" value="UniProtKB-KW"/>
</dbReference>
<feature type="transmembrane region" description="Helical" evidence="9">
    <location>
        <begin position="45"/>
        <end position="70"/>
    </location>
</feature>
<proteinExistence type="predicted"/>
<dbReference type="EMBL" id="PZQS01000004">
    <property type="protein sequence ID" value="PVD32117.1"/>
    <property type="molecule type" value="Genomic_DNA"/>
</dbReference>
<dbReference type="PANTHER" id="PTHR24238:SF47">
    <property type="entry name" value="ECDYSTEROIDS_DOPAMINE RECEPTOR-RELATED"/>
    <property type="match status" value="1"/>
</dbReference>
<evidence type="ECO:0000256" key="2">
    <source>
        <dbReference type="ARBA" id="ARBA00022692"/>
    </source>
</evidence>
<name>A0A2T7PFC7_POMCA</name>
<feature type="transmembrane region" description="Helical" evidence="9">
    <location>
        <begin position="162"/>
        <end position="182"/>
    </location>
</feature>
<keyword evidence="2 9" id="KW-0812">Transmembrane</keyword>
<evidence type="ECO:0000313" key="11">
    <source>
        <dbReference type="EMBL" id="PVD32117.1"/>
    </source>
</evidence>
<feature type="domain" description="G-protein coupled receptors family 1 profile" evidence="10">
    <location>
        <begin position="63"/>
        <end position="340"/>
    </location>
</feature>
<evidence type="ECO:0000256" key="8">
    <source>
        <dbReference type="SAM" id="MobiDB-lite"/>
    </source>
</evidence>
<dbReference type="CDD" id="cd00637">
    <property type="entry name" value="7tm_classA_rhodopsin-like"/>
    <property type="match status" value="1"/>
</dbReference>
<reference evidence="11 12" key="1">
    <citation type="submission" date="2018-04" db="EMBL/GenBank/DDBJ databases">
        <title>The genome of golden apple snail Pomacea canaliculata provides insight into stress tolerance and invasive adaptation.</title>
        <authorList>
            <person name="Liu C."/>
            <person name="Liu B."/>
            <person name="Ren Y."/>
            <person name="Zhang Y."/>
            <person name="Wang H."/>
            <person name="Li S."/>
            <person name="Jiang F."/>
            <person name="Yin L."/>
            <person name="Zhang G."/>
            <person name="Qian W."/>
            <person name="Fan W."/>
        </authorList>
    </citation>
    <scope>NUCLEOTIDE SEQUENCE [LARGE SCALE GENOMIC DNA]</scope>
    <source>
        <strain evidence="11">SZHN2017</strain>
        <tissue evidence="11">Muscle</tissue>
    </source>
</reference>
<dbReference type="GO" id="GO:0016020">
    <property type="term" value="C:membrane"/>
    <property type="evidence" value="ECO:0007669"/>
    <property type="project" value="UniProtKB-SubCell"/>
</dbReference>
<keyword evidence="6" id="KW-0675">Receptor</keyword>
<dbReference type="Proteomes" id="UP000245119">
    <property type="component" value="Linkage Group LG4"/>
</dbReference>
<feature type="transmembrane region" description="Helical" evidence="9">
    <location>
        <begin position="123"/>
        <end position="141"/>
    </location>
</feature>
<evidence type="ECO:0000259" key="10">
    <source>
        <dbReference type="PROSITE" id="PS50262"/>
    </source>
</evidence>
<accession>A0A2T7PFC7</accession>
<dbReference type="PANTHER" id="PTHR24238">
    <property type="entry name" value="G-PROTEIN COUPLED RECEPTOR"/>
    <property type="match status" value="1"/>
</dbReference>